<feature type="compositionally biased region" description="Polar residues" evidence="4">
    <location>
        <begin position="779"/>
        <end position="790"/>
    </location>
</feature>
<dbReference type="PANTHER" id="PTHR43245:SF51">
    <property type="entry name" value="SHORT CHAIN DEHYDROGENASE_REDUCTASE FAMILY 42E, MEMBER 2"/>
    <property type="match status" value="1"/>
</dbReference>
<accession>A0A517LKR4</accession>
<dbReference type="GO" id="GO:0016616">
    <property type="term" value="F:oxidoreductase activity, acting on the CH-OH group of donors, NAD or NADP as acceptor"/>
    <property type="evidence" value="ECO:0007669"/>
    <property type="project" value="InterPro"/>
</dbReference>
<dbReference type="STRING" id="50376.A0A517LKR4"/>
<feature type="compositionally biased region" description="Basic and acidic residues" evidence="4">
    <location>
        <begin position="728"/>
        <end position="749"/>
    </location>
</feature>
<reference evidence="7 8" key="1">
    <citation type="submission" date="2019-07" db="EMBL/GenBank/DDBJ databases">
        <title>Finished genome of Venturia effusa.</title>
        <authorList>
            <person name="Young C.A."/>
            <person name="Cox M.P."/>
            <person name="Ganley A.R.D."/>
            <person name="David W.J."/>
        </authorList>
    </citation>
    <scope>NUCLEOTIDE SEQUENCE [LARGE SCALE GENOMIC DNA]</scope>
    <source>
        <strain evidence="8">albino</strain>
    </source>
</reference>
<protein>
    <recommendedName>
        <fullName evidence="9">Hemerythrin-like domain-containing protein</fullName>
    </recommendedName>
</protein>
<evidence type="ECO:0000256" key="3">
    <source>
        <dbReference type="SAM" id="Coils"/>
    </source>
</evidence>
<dbReference type="InterPro" id="IPR012312">
    <property type="entry name" value="Hemerythrin-like"/>
</dbReference>
<comment type="similarity">
    <text evidence="1">Belongs to the 3-beta-HSD family.</text>
</comment>
<evidence type="ECO:0000256" key="2">
    <source>
        <dbReference type="ARBA" id="ARBA00023002"/>
    </source>
</evidence>
<feature type="region of interest" description="Disordered" evidence="4">
    <location>
        <begin position="728"/>
        <end position="807"/>
    </location>
</feature>
<evidence type="ECO:0000313" key="8">
    <source>
        <dbReference type="Proteomes" id="UP000316270"/>
    </source>
</evidence>
<organism evidence="7 8">
    <name type="scientific">Venturia effusa</name>
    <dbReference type="NCBI Taxonomy" id="50376"/>
    <lineage>
        <taxon>Eukaryota</taxon>
        <taxon>Fungi</taxon>
        <taxon>Dikarya</taxon>
        <taxon>Ascomycota</taxon>
        <taxon>Pezizomycotina</taxon>
        <taxon>Dothideomycetes</taxon>
        <taxon>Pleosporomycetidae</taxon>
        <taxon>Venturiales</taxon>
        <taxon>Venturiaceae</taxon>
        <taxon>Venturia</taxon>
    </lineage>
</organism>
<dbReference type="InterPro" id="IPR002225">
    <property type="entry name" value="3Beta_OHSteriod_DH/Estase"/>
</dbReference>
<sequence>MARSDKVVEIIPARSPSVFHENVCIGSALVIGGCGFLGHHIVKSLLAEPSCASVAVMSRSPFKRRYPNVTYHVGDITKREHVGNIIDQVRPSIIINTASPHAYIDHEHAHEYFSVNVDGNQHVLESSAKSGCVRAIVYTSSGPIIAGTGSGYDHADETQPTLAWPVVRKGDPYHLAKALGERKILEADGKHGIRTAAIRPTALYGEGDEQMIEPVIGVLEDGMSHIWMGSNNVEMDSVYVGHVAEAHILAIKGLLAENENPNAPKIGGEAFNITDDEPYPPWTFFRKLWTLAGDQTPLSSVWRIPAPVVMLMAIVAEWLVWAWSLGKHRPSMLKIERMEFLTLTRTYNIDKIRTRLGFQPWANQPYKSVDSAIKGSLDWFTLPENHGHIKLPTRSQRYTRPESPFHLITSTGATTNSSIPKDHYCITLARMMAQTHNTFFRALNSIYQNTSSIGPSTPDCDDFLLYCRIVVDFIHAHQCHEESLLFPAIEKAAGIEGMMEKEIGEHRELDETFTAFGTYVAKTPSSSFSPIHLRTLIDAFATAFQAHNHAEIATLVLLHKHISSADLQQIGEAFLSHSEKESDMFKSGPLVLGCQDKNFILDEDIFPFPDVGLGVKVIVDLVLARKFVGAWRFNPSNGYGTVRVAHVLTNEMEGDERLVLEKFDNQPTPNNEQLSLVKPWMAITTIEEARTILDIDPTLWLPKGTMSPIADQKIPPGHSFAASPISKDEAAVDKNEKHQPPKVKPELNDTIHAAPRRSKFRTQSRDRSSKGQDVDKRSSQSWRGHNTFANTIAPLPGRAKRSDREDQLPGRDEWDSWCVHCGFLRHPDGHFDWRDCPESCFICKKNDHQGKACIHPAHDRDLYHERRLIDNCGRQTCDDAARNNARRHARKELNGDEFPLFIRKLLLRDTHHLDDLKTVIGTITHKSEAPTPENSLLAENRRLRKELVDAKNHILALQKNSRDDSKDSHILQELQEERTKNAVLKGQLDILLLAQRPSHADAVQTQHYQGRLQGGSTLRPYAVEYMERGRDDFRVRDYGELDRSRSRRRWRRSRSPDRGWY</sequence>
<proteinExistence type="inferred from homology"/>
<dbReference type="AlphaFoldDB" id="A0A517LKR4"/>
<dbReference type="Pfam" id="PF01814">
    <property type="entry name" value="Hemerythrin"/>
    <property type="match status" value="1"/>
</dbReference>
<gene>
    <name evidence="7" type="ORF">FKW77_008740</name>
</gene>
<keyword evidence="2" id="KW-0560">Oxidoreductase</keyword>
<evidence type="ECO:0000313" key="7">
    <source>
        <dbReference type="EMBL" id="QDS76230.1"/>
    </source>
</evidence>
<feature type="domain" description="3-beta hydroxysteroid dehydrogenase/isomerase" evidence="5">
    <location>
        <begin position="29"/>
        <end position="295"/>
    </location>
</feature>
<evidence type="ECO:0000259" key="6">
    <source>
        <dbReference type="Pfam" id="PF01814"/>
    </source>
</evidence>
<dbReference type="Pfam" id="PF01073">
    <property type="entry name" value="3Beta_HSD"/>
    <property type="match status" value="1"/>
</dbReference>
<evidence type="ECO:0008006" key="9">
    <source>
        <dbReference type="Google" id="ProtNLM"/>
    </source>
</evidence>
<dbReference type="PROSITE" id="PS51257">
    <property type="entry name" value="PROKAR_LIPOPROTEIN"/>
    <property type="match status" value="1"/>
</dbReference>
<evidence type="ECO:0000256" key="4">
    <source>
        <dbReference type="SAM" id="MobiDB-lite"/>
    </source>
</evidence>
<dbReference type="Proteomes" id="UP000316270">
    <property type="component" value="Chromosome 14"/>
</dbReference>
<dbReference type="EMBL" id="CP042198">
    <property type="protein sequence ID" value="QDS76230.1"/>
    <property type="molecule type" value="Genomic_DNA"/>
</dbReference>
<dbReference type="OrthoDB" id="10058185at2759"/>
<evidence type="ECO:0000259" key="5">
    <source>
        <dbReference type="Pfam" id="PF01073"/>
    </source>
</evidence>
<dbReference type="Gene3D" id="1.20.120.520">
    <property type="entry name" value="nmb1532 protein domain like"/>
    <property type="match status" value="1"/>
</dbReference>
<name>A0A517LKR4_9PEZI</name>
<dbReference type="InterPro" id="IPR050177">
    <property type="entry name" value="Lipid_A_modif_metabolic_enz"/>
</dbReference>
<feature type="coiled-coil region" evidence="3">
    <location>
        <begin position="933"/>
        <end position="960"/>
    </location>
</feature>
<keyword evidence="8" id="KW-1185">Reference proteome</keyword>
<dbReference type="SUPFAM" id="SSF51735">
    <property type="entry name" value="NAD(P)-binding Rossmann-fold domains"/>
    <property type="match status" value="1"/>
</dbReference>
<feature type="compositionally biased region" description="Basic and acidic residues" evidence="4">
    <location>
        <begin position="763"/>
        <end position="778"/>
    </location>
</feature>
<keyword evidence="3" id="KW-0175">Coiled coil</keyword>
<dbReference type="InterPro" id="IPR036291">
    <property type="entry name" value="NAD(P)-bd_dom_sf"/>
</dbReference>
<evidence type="ECO:0000256" key="1">
    <source>
        <dbReference type="ARBA" id="ARBA00009219"/>
    </source>
</evidence>
<dbReference type="PANTHER" id="PTHR43245">
    <property type="entry name" value="BIFUNCTIONAL POLYMYXIN RESISTANCE PROTEIN ARNA"/>
    <property type="match status" value="1"/>
</dbReference>
<dbReference type="GO" id="GO:0006694">
    <property type="term" value="P:steroid biosynthetic process"/>
    <property type="evidence" value="ECO:0007669"/>
    <property type="project" value="InterPro"/>
</dbReference>
<feature type="domain" description="Hemerythrin-like" evidence="6">
    <location>
        <begin position="429"/>
        <end position="552"/>
    </location>
</feature>
<dbReference type="Gene3D" id="3.40.50.720">
    <property type="entry name" value="NAD(P)-binding Rossmann-like Domain"/>
    <property type="match status" value="1"/>
</dbReference>